<dbReference type="Pfam" id="PF00078">
    <property type="entry name" value="RVT_1"/>
    <property type="match status" value="1"/>
</dbReference>
<dbReference type="AlphaFoldDB" id="A0AAV0XL92"/>
<feature type="domain" description="Reverse transcriptase" evidence="1">
    <location>
        <begin position="1"/>
        <end position="93"/>
    </location>
</feature>
<dbReference type="Proteomes" id="UP001160148">
    <property type="component" value="Unassembled WGS sequence"/>
</dbReference>
<evidence type="ECO:0000313" key="2">
    <source>
        <dbReference type="EMBL" id="CAI6368752.1"/>
    </source>
</evidence>
<accession>A0AAV0XL92</accession>
<name>A0AAV0XL92_9HEMI</name>
<dbReference type="InterPro" id="IPR000477">
    <property type="entry name" value="RT_dom"/>
</dbReference>
<comment type="caution">
    <text evidence="2">The sequence shown here is derived from an EMBL/GenBank/DDBJ whole genome shotgun (WGS) entry which is preliminary data.</text>
</comment>
<evidence type="ECO:0000259" key="1">
    <source>
        <dbReference type="PROSITE" id="PS50878"/>
    </source>
</evidence>
<evidence type="ECO:0000313" key="3">
    <source>
        <dbReference type="Proteomes" id="UP001160148"/>
    </source>
</evidence>
<reference evidence="2 3" key="1">
    <citation type="submission" date="2023-01" db="EMBL/GenBank/DDBJ databases">
        <authorList>
            <person name="Whitehead M."/>
        </authorList>
    </citation>
    <scope>NUCLEOTIDE SEQUENCE [LARGE SCALE GENOMIC DNA]</scope>
</reference>
<dbReference type="EMBL" id="CARXXK010000005">
    <property type="protein sequence ID" value="CAI6368752.1"/>
    <property type="molecule type" value="Genomic_DNA"/>
</dbReference>
<dbReference type="PROSITE" id="PS50878">
    <property type="entry name" value="RT_POL"/>
    <property type="match status" value="1"/>
</dbReference>
<gene>
    <name evidence="2" type="ORF">MEUPH1_LOCUS23076</name>
</gene>
<proteinExistence type="predicted"/>
<organism evidence="2 3">
    <name type="scientific">Macrosiphum euphorbiae</name>
    <name type="common">potato aphid</name>
    <dbReference type="NCBI Taxonomy" id="13131"/>
    <lineage>
        <taxon>Eukaryota</taxon>
        <taxon>Metazoa</taxon>
        <taxon>Ecdysozoa</taxon>
        <taxon>Arthropoda</taxon>
        <taxon>Hexapoda</taxon>
        <taxon>Insecta</taxon>
        <taxon>Pterygota</taxon>
        <taxon>Neoptera</taxon>
        <taxon>Paraneoptera</taxon>
        <taxon>Hemiptera</taxon>
        <taxon>Sternorrhyncha</taxon>
        <taxon>Aphidomorpha</taxon>
        <taxon>Aphidoidea</taxon>
        <taxon>Aphididae</taxon>
        <taxon>Macrosiphini</taxon>
        <taxon>Macrosiphum</taxon>
    </lineage>
</organism>
<sequence length="93" mass="10215">MPGNIRGMSSSSLIAFADDVAVVATGRTTALLEESMNMNAVSRWMAKSGLTLSVSKTEAIMLTTKRGYTQPRFFLEGEMLQLKDHVRYLGVEV</sequence>
<protein>
    <recommendedName>
        <fullName evidence="1">Reverse transcriptase domain-containing protein</fullName>
    </recommendedName>
</protein>
<keyword evidence="3" id="KW-1185">Reference proteome</keyword>